<comment type="caution">
    <text evidence="13">The sequence shown here is derived from an EMBL/GenBank/DDBJ whole genome shotgun (WGS) entry which is preliminary data.</text>
</comment>
<evidence type="ECO:0000256" key="4">
    <source>
        <dbReference type="ARBA" id="ARBA00013279"/>
    </source>
</evidence>
<dbReference type="PANTHER" id="PTHR11610:SF165">
    <property type="entry name" value="PANCREATIC LIPASE-RELATED PROTEIN 2"/>
    <property type="match status" value="1"/>
</dbReference>
<sequence>RMLQVENVNCICVDWQGGSRTLYSQASNNIRVVGAEIAYFINILSARFGHSPSKVHIIGHSLGSHVAGEAGKRRPGVSRITGLDPAQPYFQGTPVEVRLDPSDAALVDVIHTDSGPFIPNLGLGMSQLAGHLDFFPNGGVQMPGCKRNIFSENIHVNDIW</sequence>
<accession>A0AAV7QPC1</accession>
<organism evidence="13 14">
    <name type="scientific">Pleurodeles waltl</name>
    <name type="common">Iberian ribbed newt</name>
    <dbReference type="NCBI Taxonomy" id="8319"/>
    <lineage>
        <taxon>Eukaryota</taxon>
        <taxon>Metazoa</taxon>
        <taxon>Chordata</taxon>
        <taxon>Craniata</taxon>
        <taxon>Vertebrata</taxon>
        <taxon>Euteleostomi</taxon>
        <taxon>Amphibia</taxon>
        <taxon>Batrachia</taxon>
        <taxon>Caudata</taxon>
        <taxon>Salamandroidea</taxon>
        <taxon>Salamandridae</taxon>
        <taxon>Pleurodelinae</taxon>
        <taxon>Pleurodeles</taxon>
    </lineage>
</organism>
<dbReference type="PRINTS" id="PR00823">
    <property type="entry name" value="PANCLIPASE"/>
</dbReference>
<feature type="non-terminal residue" evidence="13">
    <location>
        <position position="160"/>
    </location>
</feature>
<keyword evidence="8" id="KW-0443">Lipid metabolism</keyword>
<keyword evidence="9" id="KW-1015">Disulfide bond</keyword>
<evidence type="ECO:0000256" key="10">
    <source>
        <dbReference type="ARBA" id="ARBA00023369"/>
    </source>
</evidence>
<comment type="subcellular location">
    <subcellularLocation>
        <location evidence="1">Secreted</location>
    </subcellularLocation>
</comment>
<evidence type="ECO:0000256" key="9">
    <source>
        <dbReference type="ARBA" id="ARBA00023157"/>
    </source>
</evidence>
<dbReference type="InterPro" id="IPR013818">
    <property type="entry name" value="Lipase"/>
</dbReference>
<reference evidence="13" key="1">
    <citation type="journal article" date="2022" name="bioRxiv">
        <title>Sequencing and chromosome-scale assembly of the giantPleurodeles waltlgenome.</title>
        <authorList>
            <person name="Brown T."/>
            <person name="Elewa A."/>
            <person name="Iarovenko S."/>
            <person name="Subramanian E."/>
            <person name="Araus A.J."/>
            <person name="Petzold A."/>
            <person name="Susuki M."/>
            <person name="Suzuki K.-i.T."/>
            <person name="Hayashi T."/>
            <person name="Toyoda A."/>
            <person name="Oliveira C."/>
            <person name="Osipova E."/>
            <person name="Leigh N.D."/>
            <person name="Simon A."/>
            <person name="Yun M.H."/>
        </authorList>
    </citation>
    <scope>NUCLEOTIDE SEQUENCE</scope>
    <source>
        <strain evidence="13">20211129_DDA</strain>
        <tissue evidence="13">Liver</tissue>
    </source>
</reference>
<evidence type="ECO:0000256" key="11">
    <source>
        <dbReference type="RuleBase" id="RU004262"/>
    </source>
</evidence>
<dbReference type="PRINTS" id="PR00821">
    <property type="entry name" value="TAGLIPASE"/>
</dbReference>
<dbReference type="Gene3D" id="3.40.50.1820">
    <property type="entry name" value="alpha/beta hydrolase"/>
    <property type="match status" value="1"/>
</dbReference>
<feature type="domain" description="Lipase" evidence="12">
    <location>
        <begin position="2"/>
        <end position="160"/>
    </location>
</feature>
<evidence type="ECO:0000256" key="1">
    <source>
        <dbReference type="ARBA" id="ARBA00004613"/>
    </source>
</evidence>
<dbReference type="Pfam" id="PF00151">
    <property type="entry name" value="Lipase"/>
    <property type="match status" value="1"/>
</dbReference>
<comment type="catalytic activity">
    <reaction evidence="10">
        <text>a triacylglycerol + H2O = a diacylglycerol + a fatty acid + H(+)</text>
        <dbReference type="Rhea" id="RHEA:12044"/>
        <dbReference type="ChEBI" id="CHEBI:15377"/>
        <dbReference type="ChEBI" id="CHEBI:15378"/>
        <dbReference type="ChEBI" id="CHEBI:17855"/>
        <dbReference type="ChEBI" id="CHEBI:18035"/>
        <dbReference type="ChEBI" id="CHEBI:28868"/>
        <dbReference type="EC" id="3.1.1.3"/>
    </reaction>
    <physiologicalReaction direction="left-to-right" evidence="10">
        <dbReference type="Rhea" id="RHEA:12045"/>
    </physiologicalReaction>
</comment>
<evidence type="ECO:0000313" key="14">
    <source>
        <dbReference type="Proteomes" id="UP001066276"/>
    </source>
</evidence>
<comment type="pathway">
    <text evidence="2">Lipid metabolism.</text>
</comment>
<feature type="non-terminal residue" evidence="13">
    <location>
        <position position="1"/>
    </location>
</feature>
<gene>
    <name evidence="13" type="ORF">NDU88_006576</name>
</gene>
<protein>
    <recommendedName>
        <fullName evidence="4">triacylglycerol lipase</fullName>
        <ecNumber evidence="4">3.1.1.3</ecNumber>
    </recommendedName>
</protein>
<evidence type="ECO:0000256" key="7">
    <source>
        <dbReference type="ARBA" id="ARBA00022963"/>
    </source>
</evidence>
<dbReference type="Proteomes" id="UP001066276">
    <property type="component" value="Chromosome 6"/>
</dbReference>
<dbReference type="InterPro" id="IPR000734">
    <property type="entry name" value="TAG_lipase"/>
</dbReference>
<keyword evidence="14" id="KW-1185">Reference proteome</keyword>
<keyword evidence="6" id="KW-0378">Hydrolase</keyword>
<comment type="similarity">
    <text evidence="3 11">Belongs to the AB hydrolase superfamily. Lipase family.</text>
</comment>
<dbReference type="InterPro" id="IPR002331">
    <property type="entry name" value="Lipase_panc"/>
</dbReference>
<evidence type="ECO:0000256" key="6">
    <source>
        <dbReference type="ARBA" id="ARBA00022801"/>
    </source>
</evidence>
<dbReference type="GO" id="GO:0005615">
    <property type="term" value="C:extracellular space"/>
    <property type="evidence" value="ECO:0007669"/>
    <property type="project" value="TreeGrafter"/>
</dbReference>
<name>A0AAV7QPC1_PLEWA</name>
<keyword evidence="5" id="KW-0964">Secreted</keyword>
<proteinExistence type="inferred from homology"/>
<dbReference type="PANTHER" id="PTHR11610">
    <property type="entry name" value="LIPASE"/>
    <property type="match status" value="1"/>
</dbReference>
<dbReference type="GO" id="GO:0004465">
    <property type="term" value="F:lipoprotein lipase activity"/>
    <property type="evidence" value="ECO:0007669"/>
    <property type="project" value="TreeGrafter"/>
</dbReference>
<evidence type="ECO:0000256" key="5">
    <source>
        <dbReference type="ARBA" id="ARBA00022525"/>
    </source>
</evidence>
<evidence type="ECO:0000256" key="3">
    <source>
        <dbReference type="ARBA" id="ARBA00010701"/>
    </source>
</evidence>
<dbReference type="EMBL" id="JANPWB010000010">
    <property type="protein sequence ID" value="KAJ1140218.1"/>
    <property type="molecule type" value="Genomic_DNA"/>
</dbReference>
<evidence type="ECO:0000259" key="12">
    <source>
        <dbReference type="Pfam" id="PF00151"/>
    </source>
</evidence>
<dbReference type="AlphaFoldDB" id="A0AAV7QPC1"/>
<dbReference type="SUPFAM" id="SSF53474">
    <property type="entry name" value="alpha/beta-Hydrolases"/>
    <property type="match status" value="1"/>
</dbReference>
<keyword evidence="7" id="KW-0442">Lipid degradation</keyword>
<evidence type="ECO:0000256" key="8">
    <source>
        <dbReference type="ARBA" id="ARBA00023098"/>
    </source>
</evidence>
<evidence type="ECO:0000256" key="2">
    <source>
        <dbReference type="ARBA" id="ARBA00005189"/>
    </source>
</evidence>
<dbReference type="GO" id="GO:0016042">
    <property type="term" value="P:lipid catabolic process"/>
    <property type="evidence" value="ECO:0007669"/>
    <property type="project" value="UniProtKB-KW"/>
</dbReference>
<evidence type="ECO:0000313" key="13">
    <source>
        <dbReference type="EMBL" id="KAJ1140218.1"/>
    </source>
</evidence>
<dbReference type="InterPro" id="IPR029058">
    <property type="entry name" value="AB_hydrolase_fold"/>
</dbReference>
<dbReference type="EC" id="3.1.1.3" evidence="4"/>